<dbReference type="AlphaFoldDB" id="A0A182STE7"/>
<dbReference type="GO" id="GO:0030286">
    <property type="term" value="C:dynein complex"/>
    <property type="evidence" value="ECO:0007669"/>
    <property type="project" value="InterPro"/>
</dbReference>
<organism evidence="3 4">
    <name type="scientific">Anopheles maculatus</name>
    <dbReference type="NCBI Taxonomy" id="74869"/>
    <lineage>
        <taxon>Eukaryota</taxon>
        <taxon>Metazoa</taxon>
        <taxon>Ecdysozoa</taxon>
        <taxon>Arthropoda</taxon>
        <taxon>Hexapoda</taxon>
        <taxon>Insecta</taxon>
        <taxon>Pterygota</taxon>
        <taxon>Neoptera</taxon>
        <taxon>Endopterygota</taxon>
        <taxon>Diptera</taxon>
        <taxon>Nematocera</taxon>
        <taxon>Culicoidea</taxon>
        <taxon>Culicidae</taxon>
        <taxon>Anophelinae</taxon>
        <taxon>Anopheles</taxon>
        <taxon>Anopheles maculatus group</taxon>
    </lineage>
</organism>
<dbReference type="GO" id="GO:0008569">
    <property type="term" value="F:minus-end-directed microtubule motor activity"/>
    <property type="evidence" value="ECO:0007669"/>
    <property type="project" value="TreeGrafter"/>
</dbReference>
<dbReference type="Gene3D" id="3.10.490.20">
    <property type="match status" value="1"/>
</dbReference>
<dbReference type="Proteomes" id="UP000075901">
    <property type="component" value="Unassembled WGS sequence"/>
</dbReference>
<dbReference type="InterPro" id="IPR041228">
    <property type="entry name" value="Dynein_C"/>
</dbReference>
<dbReference type="InterPro" id="IPR043160">
    <property type="entry name" value="Dynein_C_barrel"/>
</dbReference>
<dbReference type="Pfam" id="PF18199">
    <property type="entry name" value="Dynein_C"/>
    <property type="match status" value="2"/>
</dbReference>
<protein>
    <recommendedName>
        <fullName evidence="2">Dynein heavy chain C-terminal domain-containing protein</fullName>
    </recommendedName>
</protein>
<dbReference type="PANTHER" id="PTHR10676:SF183">
    <property type="entry name" value="DYNEIN AXONEMAL HEAVY CHAIN 2"/>
    <property type="match status" value="1"/>
</dbReference>
<dbReference type="PANTHER" id="PTHR10676">
    <property type="entry name" value="DYNEIN HEAVY CHAIN FAMILY PROTEIN"/>
    <property type="match status" value="1"/>
</dbReference>
<sequence>MTVTTPLSARGWFRLPRDGVYQTYVEFIGTQLPDRDGIDVFGQHENANIKYLKSRSDYMLQMLTRVAKDPSQQGPASQQQQQQPQQRTGQDHERTEQTISDLLSTLPVYLDYENALRIVGAGTNRTPVSDALLAEVRTYNAILSRVQSDCHCLARMLTGATNELLDEDTDRWSVLLGALQINKVPECWAQSGEAETSRRVAEIRVSLSDWLHAKAYGISFEELRWDFSIYTTNKPLERIPIQDGFIAWGLQLENGSWDWEKQTLTLPDILEMTCPMPPVAFRPVRRSAEMGEISESLPFYECPIFYSSDRGEDAFILALPLPVAEQQDAQAWVMFNTALLLND</sequence>
<dbReference type="GO" id="GO:0060294">
    <property type="term" value="P:cilium movement involved in cell motility"/>
    <property type="evidence" value="ECO:0007669"/>
    <property type="project" value="TreeGrafter"/>
</dbReference>
<feature type="compositionally biased region" description="Low complexity" evidence="1">
    <location>
        <begin position="70"/>
        <end position="86"/>
    </location>
</feature>
<feature type="region of interest" description="Disordered" evidence="1">
    <location>
        <begin position="67"/>
        <end position="96"/>
    </location>
</feature>
<reference evidence="4" key="1">
    <citation type="submission" date="2013-09" db="EMBL/GenBank/DDBJ databases">
        <title>The Genome Sequence of Anopheles maculatus species B.</title>
        <authorList>
            <consortium name="The Broad Institute Genomics Platform"/>
            <person name="Neafsey D.E."/>
            <person name="Besansky N."/>
            <person name="Howell P."/>
            <person name="Walton C."/>
            <person name="Young S.K."/>
            <person name="Zeng Q."/>
            <person name="Gargeya S."/>
            <person name="Fitzgerald M."/>
            <person name="Haas B."/>
            <person name="Abouelleil A."/>
            <person name="Allen A.W."/>
            <person name="Alvarado L."/>
            <person name="Arachchi H.M."/>
            <person name="Berlin A.M."/>
            <person name="Chapman S.B."/>
            <person name="Gainer-Dewar J."/>
            <person name="Goldberg J."/>
            <person name="Griggs A."/>
            <person name="Gujja S."/>
            <person name="Hansen M."/>
            <person name="Howarth C."/>
            <person name="Imamovic A."/>
            <person name="Ireland A."/>
            <person name="Larimer J."/>
            <person name="McCowan C."/>
            <person name="Murphy C."/>
            <person name="Pearson M."/>
            <person name="Poon T.W."/>
            <person name="Priest M."/>
            <person name="Roberts A."/>
            <person name="Saif S."/>
            <person name="Shea T."/>
            <person name="Sisk P."/>
            <person name="Sykes S."/>
            <person name="Wortman J."/>
            <person name="Nusbaum C."/>
            <person name="Birren B."/>
        </authorList>
    </citation>
    <scope>NUCLEOTIDE SEQUENCE [LARGE SCALE GENOMIC DNA]</scope>
    <source>
        <strain evidence="4">maculatus3</strain>
    </source>
</reference>
<evidence type="ECO:0000259" key="2">
    <source>
        <dbReference type="Pfam" id="PF18199"/>
    </source>
</evidence>
<accession>A0A182STE7</accession>
<feature type="domain" description="Dynein heavy chain C-terminal" evidence="2">
    <location>
        <begin position="79"/>
        <end position="191"/>
    </location>
</feature>
<keyword evidence="4" id="KW-1185">Reference proteome</keyword>
<evidence type="ECO:0000313" key="4">
    <source>
        <dbReference type="Proteomes" id="UP000075901"/>
    </source>
</evidence>
<dbReference type="GO" id="GO:0097729">
    <property type="term" value="C:9+2 motile cilium"/>
    <property type="evidence" value="ECO:0007669"/>
    <property type="project" value="TreeGrafter"/>
</dbReference>
<dbReference type="InterPro" id="IPR026983">
    <property type="entry name" value="DHC"/>
</dbReference>
<reference evidence="3" key="2">
    <citation type="submission" date="2020-05" db="UniProtKB">
        <authorList>
            <consortium name="EnsemblMetazoa"/>
        </authorList>
    </citation>
    <scope>IDENTIFICATION</scope>
    <source>
        <strain evidence="3">maculatus3</strain>
    </source>
</reference>
<dbReference type="VEuPathDB" id="VectorBase:AMAM013031"/>
<name>A0A182STE7_9DIPT</name>
<dbReference type="EnsemblMetazoa" id="AMAM013031-RA">
    <property type="protein sequence ID" value="AMAM013031-PA"/>
    <property type="gene ID" value="AMAM013031"/>
</dbReference>
<evidence type="ECO:0000313" key="3">
    <source>
        <dbReference type="EnsemblMetazoa" id="AMAM013031-PA"/>
    </source>
</evidence>
<proteinExistence type="predicted"/>
<dbReference type="GO" id="GO:0045505">
    <property type="term" value="F:dynein intermediate chain binding"/>
    <property type="evidence" value="ECO:0007669"/>
    <property type="project" value="InterPro"/>
</dbReference>
<dbReference type="Gene3D" id="1.20.1270.280">
    <property type="match status" value="1"/>
</dbReference>
<dbReference type="GO" id="GO:0051959">
    <property type="term" value="F:dynein light intermediate chain binding"/>
    <property type="evidence" value="ECO:0007669"/>
    <property type="project" value="InterPro"/>
</dbReference>
<evidence type="ECO:0000256" key="1">
    <source>
        <dbReference type="SAM" id="MobiDB-lite"/>
    </source>
</evidence>
<feature type="domain" description="Dynein heavy chain C-terminal" evidence="2">
    <location>
        <begin position="212"/>
        <end position="341"/>
    </location>
</feature>
<dbReference type="GO" id="GO:0005930">
    <property type="term" value="C:axoneme"/>
    <property type="evidence" value="ECO:0007669"/>
    <property type="project" value="TreeGrafter"/>
</dbReference>